<keyword evidence="3" id="KW-1185">Reference proteome</keyword>
<accession>A0AAN7SE05</accession>
<keyword evidence="1" id="KW-0732">Signal</keyword>
<evidence type="ECO:0000256" key="1">
    <source>
        <dbReference type="SAM" id="SignalP"/>
    </source>
</evidence>
<proteinExistence type="predicted"/>
<dbReference type="AlphaFoldDB" id="A0AAN7SE05"/>
<dbReference type="Proteomes" id="UP001353858">
    <property type="component" value="Unassembled WGS sequence"/>
</dbReference>
<name>A0AAN7SE05_9COLE</name>
<evidence type="ECO:0000313" key="3">
    <source>
        <dbReference type="Proteomes" id="UP001353858"/>
    </source>
</evidence>
<organism evidence="2 3">
    <name type="scientific">Aquatica leii</name>
    <dbReference type="NCBI Taxonomy" id="1421715"/>
    <lineage>
        <taxon>Eukaryota</taxon>
        <taxon>Metazoa</taxon>
        <taxon>Ecdysozoa</taxon>
        <taxon>Arthropoda</taxon>
        <taxon>Hexapoda</taxon>
        <taxon>Insecta</taxon>
        <taxon>Pterygota</taxon>
        <taxon>Neoptera</taxon>
        <taxon>Endopterygota</taxon>
        <taxon>Coleoptera</taxon>
        <taxon>Polyphaga</taxon>
        <taxon>Elateriformia</taxon>
        <taxon>Elateroidea</taxon>
        <taxon>Lampyridae</taxon>
        <taxon>Luciolinae</taxon>
        <taxon>Aquatica</taxon>
    </lineage>
</organism>
<protein>
    <submittedName>
        <fullName evidence="2">Uncharacterized protein</fullName>
    </submittedName>
</protein>
<feature type="signal peptide" evidence="1">
    <location>
        <begin position="1"/>
        <end position="17"/>
    </location>
</feature>
<evidence type="ECO:0000313" key="2">
    <source>
        <dbReference type="EMBL" id="KAK4877187.1"/>
    </source>
</evidence>
<gene>
    <name evidence="2" type="ORF">RN001_009693</name>
</gene>
<comment type="caution">
    <text evidence="2">The sequence shown here is derived from an EMBL/GenBank/DDBJ whole genome shotgun (WGS) entry which is preliminary data.</text>
</comment>
<feature type="chain" id="PRO_5043032728" evidence="1">
    <location>
        <begin position="18"/>
        <end position="137"/>
    </location>
</feature>
<reference evidence="3" key="1">
    <citation type="submission" date="2023-01" db="EMBL/GenBank/DDBJ databases">
        <title>Key to firefly adult light organ development and bioluminescence: homeobox transcription factors regulate luciferase expression and transportation to peroxisome.</title>
        <authorList>
            <person name="Fu X."/>
        </authorList>
    </citation>
    <scope>NUCLEOTIDE SEQUENCE [LARGE SCALE GENOMIC DNA]</scope>
</reference>
<dbReference type="EMBL" id="JARPUR010000004">
    <property type="protein sequence ID" value="KAK4877187.1"/>
    <property type="molecule type" value="Genomic_DNA"/>
</dbReference>
<sequence length="137" mass="15550">MKQLTILVLLLFGCIYGQELIAPCSRYQKKNENDLCMEIYTTCLKDCTGGENTCTLKCKERAENTLSSFQLNYVSQCVNDCKANKSTYGVCVGNCNDDIKECIARGYENPAQCVRFFKIKLATEQIRIAIKIQLMME</sequence>